<evidence type="ECO:0000256" key="3">
    <source>
        <dbReference type="RuleBase" id="RU003634"/>
    </source>
</evidence>
<sequence>MDINKYTPKFKISQGNLLRLSDVTAEDIFEILYLAKALKKKFNVGEHTPVLKNKTVALLFGNASTRTRVSFEMGIRQLGGDYIFLPKNETQLSRGESIKDTAVMLGRYGLSAVVLRAFTDAQVSEFAQHSAIPVINGISDETHPLQILSDLFTVWEVKGRFDNLKIAYIGDGNNVANSLIMGCSKVNMDISIASPHGYSPAQGVVECGMQFGNVLITDDVAEAVRGADIVYTDVFISMNDEDDEEKKRKLARYRVTKATMALAKEDAVFMHCMPAHRGEEVSAEVIDGPQSIVYDQAENRLHINKAVLALLTK</sequence>
<dbReference type="NCBIfam" id="NF001986">
    <property type="entry name" value="PRK00779.1"/>
    <property type="match status" value="1"/>
</dbReference>
<evidence type="ECO:0000256" key="2">
    <source>
        <dbReference type="NCBIfam" id="TIGR00658"/>
    </source>
</evidence>
<dbReference type="GO" id="GO:0042450">
    <property type="term" value="P:L-arginine biosynthetic process via ornithine"/>
    <property type="evidence" value="ECO:0007669"/>
    <property type="project" value="UniProtKB-UniRule"/>
</dbReference>
<organism evidence="6 7">
    <name type="scientific">Candidatus Borkfalkia excrementigallinarum</name>
    <dbReference type="NCBI Taxonomy" id="2838506"/>
    <lineage>
        <taxon>Bacteria</taxon>
        <taxon>Bacillati</taxon>
        <taxon>Bacillota</taxon>
        <taxon>Clostridia</taxon>
        <taxon>Christensenellales</taxon>
        <taxon>Christensenellaceae</taxon>
        <taxon>Candidatus Borkfalkia</taxon>
    </lineage>
</organism>
<name>A0A9D1ZV73_9FIRM</name>
<evidence type="ECO:0000259" key="4">
    <source>
        <dbReference type="Pfam" id="PF00185"/>
    </source>
</evidence>
<dbReference type="InterPro" id="IPR036901">
    <property type="entry name" value="Asp/Orn_carbamoylTrfase_sf"/>
</dbReference>
<dbReference type="SUPFAM" id="SSF53671">
    <property type="entry name" value="Aspartate/ornithine carbamoyltransferase"/>
    <property type="match status" value="1"/>
</dbReference>
<evidence type="ECO:0000256" key="1">
    <source>
        <dbReference type="ARBA" id="ARBA00022679"/>
    </source>
</evidence>
<dbReference type="PANTHER" id="PTHR45753:SF3">
    <property type="entry name" value="ORNITHINE TRANSCARBAMYLASE, MITOCHONDRIAL"/>
    <property type="match status" value="1"/>
</dbReference>
<protein>
    <recommendedName>
        <fullName evidence="2">Ornithine carbamoyltransferase</fullName>
        <ecNumber evidence="2">2.1.3.3</ecNumber>
    </recommendedName>
</protein>
<dbReference type="InterPro" id="IPR006130">
    <property type="entry name" value="Asp/Orn_carbamoylTrfase"/>
</dbReference>
<dbReference type="EC" id="2.1.3.3" evidence="2"/>
<feature type="domain" description="Aspartate/ornithine carbamoyltransferase Asp/Orn-binding" evidence="4">
    <location>
        <begin position="163"/>
        <end position="311"/>
    </location>
</feature>
<reference evidence="6" key="1">
    <citation type="journal article" date="2021" name="PeerJ">
        <title>Extensive microbial diversity within the chicken gut microbiome revealed by metagenomics and culture.</title>
        <authorList>
            <person name="Gilroy R."/>
            <person name="Ravi A."/>
            <person name="Getino M."/>
            <person name="Pursley I."/>
            <person name="Horton D.L."/>
            <person name="Alikhan N.F."/>
            <person name="Baker D."/>
            <person name="Gharbi K."/>
            <person name="Hall N."/>
            <person name="Watson M."/>
            <person name="Adriaenssens E.M."/>
            <person name="Foster-Nyarko E."/>
            <person name="Jarju S."/>
            <person name="Secka A."/>
            <person name="Antonio M."/>
            <person name="Oren A."/>
            <person name="Chaudhuri R.R."/>
            <person name="La Ragione R."/>
            <person name="Hildebrand F."/>
            <person name="Pallen M.J."/>
        </authorList>
    </citation>
    <scope>NUCLEOTIDE SEQUENCE</scope>
    <source>
        <strain evidence="6">1345</strain>
    </source>
</reference>
<dbReference type="PRINTS" id="PR00100">
    <property type="entry name" value="AOTCASE"/>
</dbReference>
<dbReference type="EMBL" id="DXCQ01000047">
    <property type="protein sequence ID" value="HIY97086.1"/>
    <property type="molecule type" value="Genomic_DNA"/>
</dbReference>
<dbReference type="Pfam" id="PF00185">
    <property type="entry name" value="OTCace"/>
    <property type="match status" value="1"/>
</dbReference>
<feature type="domain" description="Aspartate/ornithine carbamoyltransferase carbamoyl-P binding" evidence="5">
    <location>
        <begin position="16"/>
        <end position="156"/>
    </location>
</feature>
<dbReference type="NCBIfam" id="TIGR00658">
    <property type="entry name" value="orni_carb_tr"/>
    <property type="match status" value="1"/>
</dbReference>
<keyword evidence="1 3" id="KW-0808">Transferase</keyword>
<dbReference type="GO" id="GO:0004585">
    <property type="term" value="F:ornithine carbamoyltransferase activity"/>
    <property type="evidence" value="ECO:0007669"/>
    <property type="project" value="UniProtKB-UniRule"/>
</dbReference>
<dbReference type="InterPro" id="IPR006131">
    <property type="entry name" value="Asp_carbamoyltransf_Asp/Orn-bd"/>
</dbReference>
<dbReference type="PANTHER" id="PTHR45753">
    <property type="entry name" value="ORNITHINE CARBAMOYLTRANSFERASE, MITOCHONDRIAL"/>
    <property type="match status" value="1"/>
</dbReference>
<dbReference type="Gene3D" id="3.40.50.1370">
    <property type="entry name" value="Aspartate/ornithine carbamoyltransferase"/>
    <property type="match status" value="2"/>
</dbReference>
<dbReference type="GO" id="GO:0016597">
    <property type="term" value="F:amino acid binding"/>
    <property type="evidence" value="ECO:0007669"/>
    <property type="project" value="InterPro"/>
</dbReference>
<reference evidence="6" key="2">
    <citation type="submission" date="2021-04" db="EMBL/GenBank/DDBJ databases">
        <authorList>
            <person name="Gilroy R."/>
        </authorList>
    </citation>
    <scope>NUCLEOTIDE SEQUENCE</scope>
    <source>
        <strain evidence="6">1345</strain>
    </source>
</reference>
<proteinExistence type="inferred from homology"/>
<evidence type="ECO:0000313" key="6">
    <source>
        <dbReference type="EMBL" id="HIY97086.1"/>
    </source>
</evidence>
<dbReference type="PRINTS" id="PR00102">
    <property type="entry name" value="OTCASE"/>
</dbReference>
<accession>A0A9D1ZV73</accession>
<evidence type="ECO:0000259" key="5">
    <source>
        <dbReference type="Pfam" id="PF02729"/>
    </source>
</evidence>
<dbReference type="GO" id="GO:0019240">
    <property type="term" value="P:citrulline biosynthetic process"/>
    <property type="evidence" value="ECO:0007669"/>
    <property type="project" value="TreeGrafter"/>
</dbReference>
<dbReference type="FunFam" id="3.40.50.1370:FF:000008">
    <property type="entry name" value="Ornithine carbamoyltransferase"/>
    <property type="match status" value="1"/>
</dbReference>
<dbReference type="AlphaFoldDB" id="A0A9D1ZV73"/>
<dbReference type="Pfam" id="PF02729">
    <property type="entry name" value="OTCace_N"/>
    <property type="match status" value="1"/>
</dbReference>
<gene>
    <name evidence="6" type="primary">argF</name>
    <name evidence="6" type="ORF">H9729_05300</name>
</gene>
<dbReference type="InterPro" id="IPR002292">
    <property type="entry name" value="Orn/put_carbamltrans"/>
</dbReference>
<comment type="caution">
    <text evidence="6">The sequence shown here is derived from an EMBL/GenBank/DDBJ whole genome shotgun (WGS) entry which is preliminary data.</text>
</comment>
<comment type="similarity">
    <text evidence="3">Belongs to the aspartate/ornithine carbamoyltransferase superfamily.</text>
</comment>
<evidence type="ECO:0000313" key="7">
    <source>
        <dbReference type="Proteomes" id="UP000886750"/>
    </source>
</evidence>
<dbReference type="InterPro" id="IPR006132">
    <property type="entry name" value="Asp/Orn_carbamoyltranf_P-bd"/>
</dbReference>
<dbReference type="Proteomes" id="UP000886750">
    <property type="component" value="Unassembled WGS sequence"/>
</dbReference>